<organism evidence="2 3">
    <name type="scientific">Acaromyces ingoldii</name>
    <dbReference type="NCBI Taxonomy" id="215250"/>
    <lineage>
        <taxon>Eukaryota</taxon>
        <taxon>Fungi</taxon>
        <taxon>Dikarya</taxon>
        <taxon>Basidiomycota</taxon>
        <taxon>Ustilaginomycotina</taxon>
        <taxon>Exobasidiomycetes</taxon>
        <taxon>Exobasidiales</taxon>
        <taxon>Cryptobasidiaceae</taxon>
        <taxon>Acaromyces</taxon>
    </lineage>
</organism>
<dbReference type="Proteomes" id="UP000245768">
    <property type="component" value="Unassembled WGS sequence"/>
</dbReference>
<dbReference type="OrthoDB" id="3366092at2759"/>
<evidence type="ECO:0000313" key="2">
    <source>
        <dbReference type="EMBL" id="PWN87485.1"/>
    </source>
</evidence>
<feature type="compositionally biased region" description="Basic and acidic residues" evidence="1">
    <location>
        <begin position="1"/>
        <end position="15"/>
    </location>
</feature>
<evidence type="ECO:0000313" key="3">
    <source>
        <dbReference type="Proteomes" id="UP000245768"/>
    </source>
</evidence>
<gene>
    <name evidence="2" type="ORF">FA10DRAFT_186486</name>
</gene>
<sequence length="188" mass="20453">MPYHPMKDSMSKLDEWGAAQKKKYQTSTNAGPKASVGDRLKLARGIDDRWEKTSKSKQQDDGADEGEDPHNIVPRRIQAPAAASRFAGPSKGPPPPPPQRSGTSSHSMATPATVPAVRGPPPTLPRRMDNENGTSNPPPSYGQITRPPAPPPRSATQSEGPGYIEFSKFTQADKEAFFELLDEFFESK</sequence>
<dbReference type="InParanoid" id="A0A316YIE7"/>
<feature type="region of interest" description="Disordered" evidence="1">
    <location>
        <begin position="1"/>
        <end position="162"/>
    </location>
</feature>
<accession>A0A316YIE7</accession>
<keyword evidence="3" id="KW-1185">Reference proteome</keyword>
<dbReference type="GeneID" id="37040262"/>
<feature type="compositionally biased region" description="Polar residues" evidence="1">
    <location>
        <begin position="100"/>
        <end position="110"/>
    </location>
</feature>
<proteinExistence type="predicted"/>
<feature type="non-terminal residue" evidence="2">
    <location>
        <position position="188"/>
    </location>
</feature>
<dbReference type="EMBL" id="KZ819640">
    <property type="protein sequence ID" value="PWN87485.1"/>
    <property type="molecule type" value="Genomic_DNA"/>
</dbReference>
<dbReference type="RefSeq" id="XP_025374683.1">
    <property type="nucleotide sequence ID" value="XM_025518346.1"/>
</dbReference>
<name>A0A316YIE7_9BASI</name>
<protein>
    <submittedName>
        <fullName evidence="2">Uncharacterized protein</fullName>
    </submittedName>
</protein>
<reference evidence="2" key="1">
    <citation type="journal article" date="2018" name="Mol. Biol. Evol.">
        <title>Broad Genomic Sampling Reveals a Smut Pathogenic Ancestry of the Fungal Clade Ustilaginomycotina.</title>
        <authorList>
            <person name="Kijpornyongpan T."/>
            <person name="Mondo S.J."/>
            <person name="Barry K."/>
            <person name="Sandor L."/>
            <person name="Lee J."/>
            <person name="Lipzen A."/>
            <person name="Pangilinan J."/>
            <person name="LaButti K."/>
            <person name="Hainaut M."/>
            <person name="Henrissat B."/>
            <person name="Grigoriev I.V."/>
            <person name="Spatafora J.W."/>
            <person name="Aime M.C."/>
        </authorList>
    </citation>
    <scope>NUCLEOTIDE SEQUENCE [LARGE SCALE GENOMIC DNA]</scope>
    <source>
        <strain evidence="2">MCA 4198</strain>
    </source>
</reference>
<dbReference type="AlphaFoldDB" id="A0A316YIE7"/>
<evidence type="ECO:0000256" key="1">
    <source>
        <dbReference type="SAM" id="MobiDB-lite"/>
    </source>
</evidence>
<feature type="compositionally biased region" description="Basic and acidic residues" evidence="1">
    <location>
        <begin position="36"/>
        <end position="60"/>
    </location>
</feature>
<dbReference type="STRING" id="215250.A0A316YIE7"/>